<comment type="caution">
    <text evidence="13">The sequence shown here is derived from an EMBL/GenBank/DDBJ whole genome shotgun (WGS) entry which is preliminary data.</text>
</comment>
<comment type="similarity">
    <text evidence="2 10">Belongs to the ketopantoate reductase family.</text>
</comment>
<dbReference type="InterPro" id="IPR003710">
    <property type="entry name" value="ApbA"/>
</dbReference>
<sequence length="292" mass="32622">MKISIIGSGAMGILIAMKLNETENNISLVATRETAEKIERRGVVIVEGITEIENKIKIDEEIPNADWHILAVKNYHLDNIIPELKKYKSNILTCQNGLKAVRKLSTELDEERIVGMVTSVGSTVIERGHVKHTGEGYTKIGEMNGKKSERVLRIVEKFNNAGIKTEITDNLKGEIWLKGIVNSAINPVTAIASKRNGALIDGALNERARKICEEGMRVAEKYEIEMPENPWKKTMEIITLTSDNESSMLQDVKKGRKTEIDAINGEIARLGKNKNIETPENDKIIEEMLVYA</sequence>
<feature type="domain" description="Ketopantoate reductase N-terminal" evidence="11">
    <location>
        <begin position="3"/>
        <end position="144"/>
    </location>
</feature>
<dbReference type="Gene3D" id="1.10.1040.10">
    <property type="entry name" value="N-(1-d-carboxylethyl)-l-norvaline Dehydrogenase, domain 2"/>
    <property type="match status" value="1"/>
</dbReference>
<protein>
    <recommendedName>
        <fullName evidence="3 10">2-dehydropantoate 2-reductase</fullName>
        <ecNumber evidence="3 10">1.1.1.169</ecNumber>
    </recommendedName>
    <alternativeName>
        <fullName evidence="7 10">Ketopantoate reductase</fullName>
    </alternativeName>
</protein>
<evidence type="ECO:0000256" key="9">
    <source>
        <dbReference type="ARBA" id="ARBA00048196"/>
    </source>
</evidence>
<dbReference type="InterPro" id="IPR013328">
    <property type="entry name" value="6PGD_dom2"/>
</dbReference>
<comment type="catalytic activity">
    <reaction evidence="8">
        <text>(R)-pantoate + NADP(+) = 2-dehydropantoate + NADPH + H(+)</text>
        <dbReference type="Rhea" id="RHEA:16233"/>
        <dbReference type="ChEBI" id="CHEBI:11561"/>
        <dbReference type="ChEBI" id="CHEBI:15378"/>
        <dbReference type="ChEBI" id="CHEBI:15980"/>
        <dbReference type="ChEBI" id="CHEBI:57783"/>
        <dbReference type="ChEBI" id="CHEBI:58349"/>
        <dbReference type="EC" id="1.1.1.169"/>
    </reaction>
    <physiologicalReaction direction="right-to-left" evidence="8">
        <dbReference type="Rhea" id="RHEA:16235"/>
    </physiologicalReaction>
</comment>
<dbReference type="InterPro" id="IPR013332">
    <property type="entry name" value="KPR_N"/>
</dbReference>
<dbReference type="GO" id="GO:0005737">
    <property type="term" value="C:cytoplasm"/>
    <property type="evidence" value="ECO:0007669"/>
    <property type="project" value="TreeGrafter"/>
</dbReference>
<evidence type="ECO:0000259" key="11">
    <source>
        <dbReference type="Pfam" id="PF02558"/>
    </source>
</evidence>
<keyword evidence="5 10" id="KW-0173">Coenzyme A biosynthesis</keyword>
<evidence type="ECO:0000256" key="8">
    <source>
        <dbReference type="ARBA" id="ARBA00047506"/>
    </source>
</evidence>
<dbReference type="PANTHER" id="PTHR43765:SF2">
    <property type="entry name" value="2-DEHYDROPANTOATE 2-REDUCTASE"/>
    <property type="match status" value="1"/>
</dbReference>
<accession>A0A1J5TIY9</accession>
<dbReference type="SUPFAM" id="SSF48179">
    <property type="entry name" value="6-phosphogluconate dehydrogenase C-terminal domain-like"/>
    <property type="match status" value="1"/>
</dbReference>
<evidence type="ECO:0000256" key="3">
    <source>
        <dbReference type="ARBA" id="ARBA00013014"/>
    </source>
</evidence>
<evidence type="ECO:0000259" key="12">
    <source>
        <dbReference type="Pfam" id="PF08546"/>
    </source>
</evidence>
<evidence type="ECO:0000256" key="1">
    <source>
        <dbReference type="ARBA" id="ARBA00004724"/>
    </source>
</evidence>
<evidence type="ECO:0000313" key="13">
    <source>
        <dbReference type="EMBL" id="OIR13668.1"/>
    </source>
</evidence>
<dbReference type="GO" id="GO:0050661">
    <property type="term" value="F:NADP binding"/>
    <property type="evidence" value="ECO:0007669"/>
    <property type="project" value="TreeGrafter"/>
</dbReference>
<dbReference type="GO" id="GO:0015937">
    <property type="term" value="P:coenzyme A biosynthetic process"/>
    <property type="evidence" value="ECO:0007669"/>
    <property type="project" value="UniProtKB-UniPathway"/>
</dbReference>
<dbReference type="InterPro" id="IPR008927">
    <property type="entry name" value="6-PGluconate_DH-like_C_sf"/>
</dbReference>
<dbReference type="NCBIfam" id="TIGR00745">
    <property type="entry name" value="apbA_panE"/>
    <property type="match status" value="1"/>
</dbReference>
<reference evidence="13 14" key="1">
    <citation type="submission" date="2016-08" db="EMBL/GenBank/DDBJ databases">
        <title>New Insights into Marine Group III Euryarchaeota, from dark to light.</title>
        <authorList>
            <person name="Haro-Moreno J.M."/>
            <person name="Rodriguez-Valera F."/>
            <person name="Lopez-Garcia P."/>
            <person name="Moreira D."/>
            <person name="Martin-Cuadrado A.B."/>
        </authorList>
    </citation>
    <scope>NUCLEOTIDE SEQUENCE [LARGE SCALE GENOMIC DNA]</scope>
    <source>
        <strain evidence="13">CG-Bathy1</strain>
    </source>
</reference>
<keyword evidence="6 10" id="KW-0560">Oxidoreductase</keyword>
<dbReference type="InterPro" id="IPR013752">
    <property type="entry name" value="KPA_reductase"/>
</dbReference>
<dbReference type="GO" id="GO:0008677">
    <property type="term" value="F:2-dehydropantoate 2-reductase activity"/>
    <property type="evidence" value="ECO:0007669"/>
    <property type="project" value="UniProtKB-EC"/>
</dbReference>
<dbReference type="Proteomes" id="UP000183815">
    <property type="component" value="Unassembled WGS sequence"/>
</dbReference>
<dbReference type="EMBL" id="MIYU01000022">
    <property type="protein sequence ID" value="OIR13668.1"/>
    <property type="molecule type" value="Genomic_DNA"/>
</dbReference>
<dbReference type="AlphaFoldDB" id="A0A1J5TIY9"/>
<evidence type="ECO:0000256" key="4">
    <source>
        <dbReference type="ARBA" id="ARBA00022857"/>
    </source>
</evidence>
<comment type="function">
    <text evidence="10">Catalyzes the NADPH-dependent reduction of ketopantoate into pantoic acid.</text>
</comment>
<dbReference type="PANTHER" id="PTHR43765">
    <property type="entry name" value="2-DEHYDROPANTOATE 2-REDUCTASE-RELATED"/>
    <property type="match status" value="1"/>
</dbReference>
<evidence type="ECO:0000256" key="10">
    <source>
        <dbReference type="RuleBase" id="RU362068"/>
    </source>
</evidence>
<dbReference type="Gene3D" id="3.40.50.720">
    <property type="entry name" value="NAD(P)-binding Rossmann-like Domain"/>
    <property type="match status" value="1"/>
</dbReference>
<evidence type="ECO:0000313" key="14">
    <source>
        <dbReference type="Proteomes" id="UP000183815"/>
    </source>
</evidence>
<dbReference type="InterPro" id="IPR050838">
    <property type="entry name" value="Ketopantoate_reductase"/>
</dbReference>
<dbReference type="EC" id="1.1.1.169" evidence="3 10"/>
<name>A0A1J5TIY9_9ARCH</name>
<dbReference type="Pfam" id="PF02558">
    <property type="entry name" value="ApbA"/>
    <property type="match status" value="1"/>
</dbReference>
<feature type="domain" description="Ketopantoate reductase C-terminal" evidence="12">
    <location>
        <begin position="170"/>
        <end position="286"/>
    </location>
</feature>
<dbReference type="InterPro" id="IPR036291">
    <property type="entry name" value="NAD(P)-bd_dom_sf"/>
</dbReference>
<proteinExistence type="inferred from homology"/>
<comment type="catalytic activity">
    <reaction evidence="9">
        <text>(R)-pantoate + NAD(+) = 2-dehydropantoate + NADH + H(+)</text>
        <dbReference type="Rhea" id="RHEA:61292"/>
        <dbReference type="ChEBI" id="CHEBI:11561"/>
        <dbReference type="ChEBI" id="CHEBI:15378"/>
        <dbReference type="ChEBI" id="CHEBI:15980"/>
        <dbReference type="ChEBI" id="CHEBI:57540"/>
        <dbReference type="ChEBI" id="CHEBI:57945"/>
    </reaction>
    <physiologicalReaction direction="right-to-left" evidence="9">
        <dbReference type="Rhea" id="RHEA:61294"/>
    </physiologicalReaction>
</comment>
<evidence type="ECO:0000256" key="7">
    <source>
        <dbReference type="ARBA" id="ARBA00032024"/>
    </source>
</evidence>
<evidence type="ECO:0000256" key="5">
    <source>
        <dbReference type="ARBA" id="ARBA00022993"/>
    </source>
</evidence>
<evidence type="ECO:0000256" key="6">
    <source>
        <dbReference type="ARBA" id="ARBA00023002"/>
    </source>
</evidence>
<dbReference type="UniPathway" id="UPA00241"/>
<dbReference type="GO" id="GO:0015940">
    <property type="term" value="P:pantothenate biosynthetic process"/>
    <property type="evidence" value="ECO:0007669"/>
    <property type="project" value="InterPro"/>
</dbReference>
<dbReference type="SUPFAM" id="SSF51735">
    <property type="entry name" value="NAD(P)-binding Rossmann-fold domains"/>
    <property type="match status" value="1"/>
</dbReference>
<gene>
    <name evidence="13" type="ORF">BEU04_03655</name>
</gene>
<evidence type="ECO:0000256" key="2">
    <source>
        <dbReference type="ARBA" id="ARBA00007870"/>
    </source>
</evidence>
<dbReference type="Pfam" id="PF08546">
    <property type="entry name" value="ApbA_C"/>
    <property type="match status" value="1"/>
</dbReference>
<organism evidence="13 14">
    <name type="scientific">Marine Group III euryarchaeote CG-Bathy1</name>
    <dbReference type="NCBI Taxonomy" id="1889001"/>
    <lineage>
        <taxon>Archaea</taxon>
        <taxon>Methanobacteriati</taxon>
        <taxon>Thermoplasmatota</taxon>
        <taxon>Thermoplasmata</taxon>
        <taxon>Candidatus Thermoprofundales</taxon>
    </lineage>
</organism>
<comment type="pathway">
    <text evidence="1 10">Cofactor biosynthesis; coenzyme A biosynthesis.</text>
</comment>
<keyword evidence="4 10" id="KW-0521">NADP</keyword>